<name>A0A6A6FGS5_9PEZI</name>
<sequence length="119" mass="12936">MTTVTTTATGVLSIDRPSSVNDLEAMETPPGLKCYDDRKPWHQSRACHRCHQLSEPGRPWSPSPSIEEQGNISVSISVVTDKCNPIQVVGSVASNANLRIPFNACDIDGYGTDDRRPSP</sequence>
<protein>
    <submittedName>
        <fullName evidence="1">Uncharacterized protein</fullName>
    </submittedName>
</protein>
<organism evidence="1 2">
    <name type="scientific">Cercospora zeae-maydis SCOH1-5</name>
    <dbReference type="NCBI Taxonomy" id="717836"/>
    <lineage>
        <taxon>Eukaryota</taxon>
        <taxon>Fungi</taxon>
        <taxon>Dikarya</taxon>
        <taxon>Ascomycota</taxon>
        <taxon>Pezizomycotina</taxon>
        <taxon>Dothideomycetes</taxon>
        <taxon>Dothideomycetidae</taxon>
        <taxon>Mycosphaerellales</taxon>
        <taxon>Mycosphaerellaceae</taxon>
        <taxon>Cercospora</taxon>
    </lineage>
</organism>
<dbReference type="AlphaFoldDB" id="A0A6A6FGS5"/>
<dbReference type="EMBL" id="ML992672">
    <property type="protein sequence ID" value="KAF2212583.1"/>
    <property type="molecule type" value="Genomic_DNA"/>
</dbReference>
<gene>
    <name evidence="1" type="ORF">CERZMDRAFT_97080</name>
</gene>
<proteinExistence type="predicted"/>
<keyword evidence="2" id="KW-1185">Reference proteome</keyword>
<reference evidence="1" key="1">
    <citation type="journal article" date="2020" name="Stud. Mycol.">
        <title>101 Dothideomycetes genomes: a test case for predicting lifestyles and emergence of pathogens.</title>
        <authorList>
            <person name="Haridas S."/>
            <person name="Albert R."/>
            <person name="Binder M."/>
            <person name="Bloem J."/>
            <person name="Labutti K."/>
            <person name="Salamov A."/>
            <person name="Andreopoulos B."/>
            <person name="Baker S."/>
            <person name="Barry K."/>
            <person name="Bills G."/>
            <person name="Bluhm B."/>
            <person name="Cannon C."/>
            <person name="Castanera R."/>
            <person name="Culley D."/>
            <person name="Daum C."/>
            <person name="Ezra D."/>
            <person name="Gonzalez J."/>
            <person name="Henrissat B."/>
            <person name="Kuo A."/>
            <person name="Liang C."/>
            <person name="Lipzen A."/>
            <person name="Lutzoni F."/>
            <person name="Magnuson J."/>
            <person name="Mondo S."/>
            <person name="Nolan M."/>
            <person name="Ohm R."/>
            <person name="Pangilinan J."/>
            <person name="Park H.-J."/>
            <person name="Ramirez L."/>
            <person name="Alfaro M."/>
            <person name="Sun H."/>
            <person name="Tritt A."/>
            <person name="Yoshinaga Y."/>
            <person name="Zwiers L.-H."/>
            <person name="Turgeon B."/>
            <person name="Goodwin S."/>
            <person name="Spatafora J."/>
            <person name="Crous P."/>
            <person name="Grigoriev I."/>
        </authorList>
    </citation>
    <scope>NUCLEOTIDE SEQUENCE</scope>
    <source>
        <strain evidence="1">SCOH1-5</strain>
    </source>
</reference>
<dbReference type="Proteomes" id="UP000799539">
    <property type="component" value="Unassembled WGS sequence"/>
</dbReference>
<evidence type="ECO:0000313" key="2">
    <source>
        <dbReference type="Proteomes" id="UP000799539"/>
    </source>
</evidence>
<evidence type="ECO:0000313" key="1">
    <source>
        <dbReference type="EMBL" id="KAF2212583.1"/>
    </source>
</evidence>
<accession>A0A6A6FGS5</accession>
<dbReference type="OrthoDB" id="3647343at2759"/>